<comment type="caution">
    <text evidence="3">The sequence shown here is derived from an EMBL/GenBank/DDBJ whole genome shotgun (WGS) entry which is preliminary data.</text>
</comment>
<evidence type="ECO:0000313" key="3">
    <source>
        <dbReference type="EMBL" id="NYJ34915.1"/>
    </source>
</evidence>
<protein>
    <recommendedName>
        <fullName evidence="5">DUF4190 domain-containing protein</fullName>
    </recommendedName>
</protein>
<dbReference type="AlphaFoldDB" id="A0A7Z0EPE3"/>
<feature type="transmembrane region" description="Helical" evidence="2">
    <location>
        <begin position="91"/>
        <end position="111"/>
    </location>
</feature>
<dbReference type="RefSeq" id="WP_179823807.1">
    <property type="nucleotide sequence ID" value="NZ_JACCFS010000001.1"/>
</dbReference>
<sequence length="241" mass="25647">MAEHKGKAMAGMGGETGQGSDGDSQEKEATSPEDCAPEDDTGEAAESAKDLAPTRLPALAVLLAFLVPPAGAVLGHVTVRRTYWRRSLSRLAIAAGWTMTALSASGLLLYLNYQDRVARAEAVAAAEAQAEEQMRRAIADSPSYGLVDEEFCQALTEVAEISPRTEFVTSQEQISGAMLEGYETLAGTDTPNAQVYGDYAEYLTSFADHDVDGHVAQAEALQQAVNEDVLACLPFVDETLE</sequence>
<gene>
    <name evidence="3" type="ORF">HNR10_002796</name>
</gene>
<dbReference type="Proteomes" id="UP000572051">
    <property type="component" value="Unassembled WGS sequence"/>
</dbReference>
<name>A0A7Z0EPE3_9ACTN</name>
<evidence type="ECO:0000313" key="4">
    <source>
        <dbReference type="Proteomes" id="UP000572051"/>
    </source>
</evidence>
<dbReference type="EMBL" id="JACCFS010000001">
    <property type="protein sequence ID" value="NYJ34915.1"/>
    <property type="molecule type" value="Genomic_DNA"/>
</dbReference>
<evidence type="ECO:0000256" key="1">
    <source>
        <dbReference type="SAM" id="MobiDB-lite"/>
    </source>
</evidence>
<keyword evidence="4" id="KW-1185">Reference proteome</keyword>
<feature type="compositionally biased region" description="Gly residues" evidence="1">
    <location>
        <begin position="11"/>
        <end position="20"/>
    </location>
</feature>
<organism evidence="3 4">
    <name type="scientific">Nocardiopsis aegyptia</name>
    <dbReference type="NCBI Taxonomy" id="220378"/>
    <lineage>
        <taxon>Bacteria</taxon>
        <taxon>Bacillati</taxon>
        <taxon>Actinomycetota</taxon>
        <taxon>Actinomycetes</taxon>
        <taxon>Streptosporangiales</taxon>
        <taxon>Nocardiopsidaceae</taxon>
        <taxon>Nocardiopsis</taxon>
    </lineage>
</organism>
<keyword evidence="2" id="KW-0472">Membrane</keyword>
<reference evidence="3 4" key="1">
    <citation type="submission" date="2020-07" db="EMBL/GenBank/DDBJ databases">
        <title>Sequencing the genomes of 1000 actinobacteria strains.</title>
        <authorList>
            <person name="Klenk H.-P."/>
        </authorList>
    </citation>
    <scope>NUCLEOTIDE SEQUENCE [LARGE SCALE GENOMIC DNA]</scope>
    <source>
        <strain evidence="3 4">DSM 44442</strain>
    </source>
</reference>
<evidence type="ECO:0000256" key="2">
    <source>
        <dbReference type="SAM" id="Phobius"/>
    </source>
</evidence>
<accession>A0A7Z0EPE3</accession>
<feature type="region of interest" description="Disordered" evidence="1">
    <location>
        <begin position="1"/>
        <end position="49"/>
    </location>
</feature>
<keyword evidence="2" id="KW-1133">Transmembrane helix</keyword>
<evidence type="ECO:0008006" key="5">
    <source>
        <dbReference type="Google" id="ProtNLM"/>
    </source>
</evidence>
<proteinExistence type="predicted"/>
<feature type="transmembrane region" description="Helical" evidence="2">
    <location>
        <begin position="56"/>
        <end position="79"/>
    </location>
</feature>
<keyword evidence="2" id="KW-0812">Transmembrane</keyword>